<gene>
    <name evidence="2" type="ORF">CSH63_07845</name>
</gene>
<dbReference type="KEGG" id="mtua:CSH63_07845"/>
<feature type="transmembrane region" description="Helical" evidence="1">
    <location>
        <begin position="153"/>
        <end position="178"/>
    </location>
</feature>
<keyword evidence="1" id="KW-1133">Transmembrane helix</keyword>
<proteinExistence type="predicted"/>
<protein>
    <recommendedName>
        <fullName evidence="4">Thiosulfate dehydrogenase [quinone] large subunit</fullName>
    </recommendedName>
</protein>
<name>A0A386WH34_9ACTN</name>
<accession>A0A386WH34</accession>
<evidence type="ECO:0000256" key="1">
    <source>
        <dbReference type="SAM" id="Phobius"/>
    </source>
</evidence>
<evidence type="ECO:0008006" key="4">
    <source>
        <dbReference type="Google" id="ProtNLM"/>
    </source>
</evidence>
<feature type="transmembrane region" description="Helical" evidence="1">
    <location>
        <begin position="97"/>
        <end position="117"/>
    </location>
</feature>
<dbReference type="Proteomes" id="UP000267804">
    <property type="component" value="Chromosome"/>
</dbReference>
<reference evidence="2 3" key="1">
    <citation type="submission" date="2017-10" db="EMBL/GenBank/DDBJ databases">
        <title>Integration of genomic and chemical information greatly accelerates assignment of the full stereostructure of myelolactone, a potent inhibitor of myeloma from a marine-derived Micromonospora.</title>
        <authorList>
            <person name="Kim M.C."/>
            <person name="Machado H."/>
            <person name="Jensen P.R."/>
            <person name="Fenical W."/>
        </authorList>
    </citation>
    <scope>NUCLEOTIDE SEQUENCE [LARGE SCALE GENOMIC DNA]</scope>
    <source>
        <strain evidence="2 3">CNY-010</strain>
    </source>
</reference>
<feature type="transmembrane region" description="Helical" evidence="1">
    <location>
        <begin position="35"/>
        <end position="53"/>
    </location>
</feature>
<dbReference type="AlphaFoldDB" id="A0A386WH34"/>
<sequence length="190" mass="20143">MTATIERTPAVKRTPAATIAPAAHTETTRQKATRYVWAGLRLALGWVFLWAFLDKMFGLGHETPAKNAWINGGSPTKGFLGNAVEGPFAGFYQNLAGAAWADTLFMVGLLGIGVALMLGIGIRVAAVAGGLLLVLMWTAVLPPANNPFMDDHLIYAGLLAGLALVGAGNTLGLGRVWARLPLVQRLPWLK</sequence>
<feature type="transmembrane region" description="Helical" evidence="1">
    <location>
        <begin position="124"/>
        <end position="141"/>
    </location>
</feature>
<dbReference type="EMBL" id="CP024087">
    <property type="protein sequence ID" value="AYF27343.1"/>
    <property type="molecule type" value="Genomic_DNA"/>
</dbReference>
<evidence type="ECO:0000313" key="2">
    <source>
        <dbReference type="EMBL" id="AYF27343.1"/>
    </source>
</evidence>
<organism evidence="2 3">
    <name type="scientific">Micromonospora tulbaghiae</name>
    <dbReference type="NCBI Taxonomy" id="479978"/>
    <lineage>
        <taxon>Bacteria</taxon>
        <taxon>Bacillati</taxon>
        <taxon>Actinomycetota</taxon>
        <taxon>Actinomycetes</taxon>
        <taxon>Micromonosporales</taxon>
        <taxon>Micromonosporaceae</taxon>
        <taxon>Micromonospora</taxon>
    </lineage>
</organism>
<keyword evidence="1" id="KW-0812">Transmembrane</keyword>
<evidence type="ECO:0000313" key="3">
    <source>
        <dbReference type="Proteomes" id="UP000267804"/>
    </source>
</evidence>
<keyword evidence="1" id="KW-0472">Membrane</keyword>